<name>A0ABD1S8W0_9LAMI</name>
<dbReference type="Proteomes" id="UP001604277">
    <property type="component" value="Unassembled WGS sequence"/>
</dbReference>
<dbReference type="Gene3D" id="3.30.70.100">
    <property type="match status" value="1"/>
</dbReference>
<dbReference type="InterPro" id="IPR044296">
    <property type="entry name" value="HIPP46"/>
</dbReference>
<evidence type="ECO:0000313" key="3">
    <source>
        <dbReference type="EMBL" id="KAL2496649.1"/>
    </source>
</evidence>
<dbReference type="AlphaFoldDB" id="A0ABD1S8W0"/>
<evidence type="ECO:0000256" key="1">
    <source>
        <dbReference type="ARBA" id="ARBA00004170"/>
    </source>
</evidence>
<dbReference type="EMBL" id="JBFOLJ010000011">
    <property type="protein sequence ID" value="KAL2496649.1"/>
    <property type="molecule type" value="Genomic_DNA"/>
</dbReference>
<sequence>MKQKIVIRVSMHDDKCRSKALKIVVGISGVESAALTGAEKDQLEVIGNEIDAVVLTRALRKKLAPADLFPVPPPGVWYTVPYYNGPHYPVYEVSHDPSCTIM</sequence>
<dbReference type="PANTHER" id="PTHR46371">
    <property type="entry name" value="OS04G0464100 PROTEIN"/>
    <property type="match status" value="1"/>
</dbReference>
<organism evidence="3 4">
    <name type="scientific">Forsythia ovata</name>
    <dbReference type="NCBI Taxonomy" id="205694"/>
    <lineage>
        <taxon>Eukaryota</taxon>
        <taxon>Viridiplantae</taxon>
        <taxon>Streptophyta</taxon>
        <taxon>Embryophyta</taxon>
        <taxon>Tracheophyta</taxon>
        <taxon>Spermatophyta</taxon>
        <taxon>Magnoliopsida</taxon>
        <taxon>eudicotyledons</taxon>
        <taxon>Gunneridae</taxon>
        <taxon>Pentapetalae</taxon>
        <taxon>asterids</taxon>
        <taxon>lamiids</taxon>
        <taxon>Lamiales</taxon>
        <taxon>Oleaceae</taxon>
        <taxon>Forsythieae</taxon>
        <taxon>Forsythia</taxon>
    </lineage>
</organism>
<comment type="subcellular location">
    <subcellularLocation>
        <location evidence="1">Membrane</location>
        <topology evidence="1">Peripheral membrane protein</topology>
    </subcellularLocation>
</comment>
<proteinExistence type="predicted"/>
<dbReference type="GO" id="GO:0016020">
    <property type="term" value="C:membrane"/>
    <property type="evidence" value="ECO:0007669"/>
    <property type="project" value="UniProtKB-SubCell"/>
</dbReference>
<gene>
    <name evidence="3" type="ORF">Fot_40406</name>
</gene>
<reference evidence="4" key="1">
    <citation type="submission" date="2024-07" db="EMBL/GenBank/DDBJ databases">
        <title>Two chromosome-level genome assemblies of Korean endemic species Abeliophyllum distichum and Forsythia ovata (Oleaceae).</title>
        <authorList>
            <person name="Jang H."/>
        </authorList>
    </citation>
    <scope>NUCLEOTIDE SEQUENCE [LARGE SCALE GENOMIC DNA]</scope>
</reference>
<keyword evidence="4" id="KW-1185">Reference proteome</keyword>
<feature type="domain" description="HMA" evidence="2">
    <location>
        <begin position="2"/>
        <end position="71"/>
    </location>
</feature>
<dbReference type="InterPro" id="IPR006121">
    <property type="entry name" value="HMA_dom"/>
</dbReference>
<accession>A0ABD1S8W0</accession>
<comment type="caution">
    <text evidence="3">The sequence shown here is derived from an EMBL/GenBank/DDBJ whole genome shotgun (WGS) entry which is preliminary data.</text>
</comment>
<evidence type="ECO:0000259" key="2">
    <source>
        <dbReference type="PROSITE" id="PS50846"/>
    </source>
</evidence>
<evidence type="ECO:0000313" key="4">
    <source>
        <dbReference type="Proteomes" id="UP001604277"/>
    </source>
</evidence>
<dbReference type="GO" id="GO:0009626">
    <property type="term" value="P:plant-type hypersensitive response"/>
    <property type="evidence" value="ECO:0007669"/>
    <property type="project" value="UniProtKB-KW"/>
</dbReference>
<protein>
    <submittedName>
        <fullName evidence="3">Heavy metal-associated isoprenylated plant protein 46-like</fullName>
    </submittedName>
</protein>
<dbReference type="PROSITE" id="PS50846">
    <property type="entry name" value="HMA_2"/>
    <property type="match status" value="1"/>
</dbReference>